<sequence length="83" mass="9293">MKKRSSAKCGICGLTGHNRVSCKYRGESNAQSQTHSENNVNYVDDEFVEDNDDWNLSMVQMEMCFASFERCDAAGSVVQLLCC</sequence>
<reference evidence="1" key="1">
    <citation type="submission" date="2023-10" db="EMBL/GenBank/DDBJ databases">
        <authorList>
            <person name="Rodriguez Cubillos JULIANA M."/>
            <person name="De Vega J."/>
        </authorList>
    </citation>
    <scope>NUCLEOTIDE SEQUENCE</scope>
</reference>
<evidence type="ECO:0000313" key="2">
    <source>
        <dbReference type="Proteomes" id="UP001177021"/>
    </source>
</evidence>
<evidence type="ECO:0000313" key="1">
    <source>
        <dbReference type="EMBL" id="CAJ2634749.1"/>
    </source>
</evidence>
<protein>
    <submittedName>
        <fullName evidence="1">Uncharacterized protein</fullName>
    </submittedName>
</protein>
<dbReference type="Proteomes" id="UP001177021">
    <property type="component" value="Unassembled WGS sequence"/>
</dbReference>
<comment type="caution">
    <text evidence="1">The sequence shown here is derived from an EMBL/GenBank/DDBJ whole genome shotgun (WGS) entry which is preliminary data.</text>
</comment>
<proteinExistence type="predicted"/>
<accession>A0ACB0IS98</accession>
<dbReference type="EMBL" id="CASHSV030000002">
    <property type="protein sequence ID" value="CAJ2634749.1"/>
    <property type="molecule type" value="Genomic_DNA"/>
</dbReference>
<keyword evidence="2" id="KW-1185">Reference proteome</keyword>
<gene>
    <name evidence="1" type="ORF">MILVUS5_LOCUS5566</name>
</gene>
<name>A0ACB0IS98_TRIPR</name>
<organism evidence="1 2">
    <name type="scientific">Trifolium pratense</name>
    <name type="common">Red clover</name>
    <dbReference type="NCBI Taxonomy" id="57577"/>
    <lineage>
        <taxon>Eukaryota</taxon>
        <taxon>Viridiplantae</taxon>
        <taxon>Streptophyta</taxon>
        <taxon>Embryophyta</taxon>
        <taxon>Tracheophyta</taxon>
        <taxon>Spermatophyta</taxon>
        <taxon>Magnoliopsida</taxon>
        <taxon>eudicotyledons</taxon>
        <taxon>Gunneridae</taxon>
        <taxon>Pentapetalae</taxon>
        <taxon>rosids</taxon>
        <taxon>fabids</taxon>
        <taxon>Fabales</taxon>
        <taxon>Fabaceae</taxon>
        <taxon>Papilionoideae</taxon>
        <taxon>50 kb inversion clade</taxon>
        <taxon>NPAAA clade</taxon>
        <taxon>Hologalegina</taxon>
        <taxon>IRL clade</taxon>
        <taxon>Trifolieae</taxon>
        <taxon>Trifolium</taxon>
    </lineage>
</organism>